<proteinExistence type="predicted"/>
<gene>
    <name evidence="2" type="ORF">V5O48_010751</name>
</gene>
<accession>A0ABR3F7I4</accession>
<dbReference type="EMBL" id="JBAHYK010000802">
    <property type="protein sequence ID" value="KAL0571214.1"/>
    <property type="molecule type" value="Genomic_DNA"/>
</dbReference>
<protein>
    <submittedName>
        <fullName evidence="2">Uncharacterized protein</fullName>
    </submittedName>
</protein>
<feature type="non-terminal residue" evidence="2">
    <location>
        <position position="217"/>
    </location>
</feature>
<dbReference type="Proteomes" id="UP001465976">
    <property type="component" value="Unassembled WGS sequence"/>
</dbReference>
<evidence type="ECO:0000313" key="2">
    <source>
        <dbReference type="EMBL" id="KAL0571214.1"/>
    </source>
</evidence>
<reference evidence="2 3" key="1">
    <citation type="submission" date="2024-02" db="EMBL/GenBank/DDBJ databases">
        <title>A draft genome for the cacao thread blight pathogen Marasmius crinis-equi.</title>
        <authorList>
            <person name="Cohen S.P."/>
            <person name="Baruah I.K."/>
            <person name="Amoako-Attah I."/>
            <person name="Bukari Y."/>
            <person name="Meinhardt L.W."/>
            <person name="Bailey B.A."/>
        </authorList>
    </citation>
    <scope>NUCLEOTIDE SEQUENCE [LARGE SCALE GENOMIC DNA]</scope>
    <source>
        <strain evidence="2 3">GH-76</strain>
    </source>
</reference>
<comment type="caution">
    <text evidence="2">The sequence shown here is derived from an EMBL/GenBank/DDBJ whole genome shotgun (WGS) entry which is preliminary data.</text>
</comment>
<sequence length="217" mass="24676">MVLSFVHRNLFSKILRPLGLSRPPSKPAVKLARKPASSSAVSSANPPRRKRLSTPREKTIIKSRPNIRLKKPRFVRTKSPHLPGGEVLTVSVSEFYQVVERTMSRLPRSAVSEQDVAFLDTLSRASFRHDMAAVVQKINTKYVGIRGHMIRPPQEHAIIARQLGDEEDKRAQLASKRKRQIQNTKAYWDKLVDGALNGEESPEQASDEEYSIWVKYR</sequence>
<evidence type="ECO:0000313" key="3">
    <source>
        <dbReference type="Proteomes" id="UP001465976"/>
    </source>
</evidence>
<evidence type="ECO:0000256" key="1">
    <source>
        <dbReference type="SAM" id="MobiDB-lite"/>
    </source>
</evidence>
<organism evidence="2 3">
    <name type="scientific">Marasmius crinis-equi</name>
    <dbReference type="NCBI Taxonomy" id="585013"/>
    <lineage>
        <taxon>Eukaryota</taxon>
        <taxon>Fungi</taxon>
        <taxon>Dikarya</taxon>
        <taxon>Basidiomycota</taxon>
        <taxon>Agaricomycotina</taxon>
        <taxon>Agaricomycetes</taxon>
        <taxon>Agaricomycetidae</taxon>
        <taxon>Agaricales</taxon>
        <taxon>Marasmiineae</taxon>
        <taxon>Marasmiaceae</taxon>
        <taxon>Marasmius</taxon>
    </lineage>
</organism>
<name>A0ABR3F7I4_9AGAR</name>
<keyword evidence="3" id="KW-1185">Reference proteome</keyword>
<feature type="region of interest" description="Disordered" evidence="1">
    <location>
        <begin position="22"/>
        <end position="53"/>
    </location>
</feature>